<dbReference type="Pfam" id="PF00501">
    <property type="entry name" value="AMP-binding"/>
    <property type="match status" value="1"/>
</dbReference>
<dbReference type="AlphaFoldDB" id="A0A9D4PCA8"/>
<evidence type="ECO:0000256" key="1">
    <source>
        <dbReference type="ARBA" id="ARBA00004275"/>
    </source>
</evidence>
<dbReference type="GO" id="GO:0005777">
    <property type="term" value="C:peroxisome"/>
    <property type="evidence" value="ECO:0007669"/>
    <property type="project" value="UniProtKB-SubCell"/>
</dbReference>
<keyword evidence="2" id="KW-0576">Peroxisome</keyword>
<accession>A0A9D4PCA8</accession>
<dbReference type="EMBL" id="JABSTV010001255">
    <property type="protein sequence ID" value="KAH7935663.1"/>
    <property type="molecule type" value="Genomic_DNA"/>
</dbReference>
<gene>
    <name evidence="4" type="ORF">HPB52_011450</name>
</gene>
<proteinExistence type="predicted"/>
<keyword evidence="5" id="KW-1185">Reference proteome</keyword>
<reference evidence="4" key="1">
    <citation type="journal article" date="2020" name="Cell">
        <title>Large-Scale Comparative Analyses of Tick Genomes Elucidate Their Genetic Diversity and Vector Capacities.</title>
        <authorList>
            <consortium name="Tick Genome and Microbiome Consortium (TIGMIC)"/>
            <person name="Jia N."/>
            <person name="Wang J."/>
            <person name="Shi W."/>
            <person name="Du L."/>
            <person name="Sun Y."/>
            <person name="Zhan W."/>
            <person name="Jiang J.F."/>
            <person name="Wang Q."/>
            <person name="Zhang B."/>
            <person name="Ji P."/>
            <person name="Bell-Sakyi L."/>
            <person name="Cui X.M."/>
            <person name="Yuan T.T."/>
            <person name="Jiang B.G."/>
            <person name="Yang W.F."/>
            <person name="Lam T.T."/>
            <person name="Chang Q.C."/>
            <person name="Ding S.J."/>
            <person name="Wang X.J."/>
            <person name="Zhu J.G."/>
            <person name="Ruan X.D."/>
            <person name="Zhao L."/>
            <person name="Wei J.T."/>
            <person name="Ye R.Z."/>
            <person name="Que T.C."/>
            <person name="Du C.H."/>
            <person name="Zhou Y.H."/>
            <person name="Cheng J.X."/>
            <person name="Dai P.F."/>
            <person name="Guo W.B."/>
            <person name="Han X.H."/>
            <person name="Huang E.J."/>
            <person name="Li L.F."/>
            <person name="Wei W."/>
            <person name="Gao Y.C."/>
            <person name="Liu J.Z."/>
            <person name="Shao H.Z."/>
            <person name="Wang X."/>
            <person name="Wang C.C."/>
            <person name="Yang T.C."/>
            <person name="Huo Q.B."/>
            <person name="Li W."/>
            <person name="Chen H.Y."/>
            <person name="Chen S.E."/>
            <person name="Zhou L.G."/>
            <person name="Ni X.B."/>
            <person name="Tian J.H."/>
            <person name="Sheng Y."/>
            <person name="Liu T."/>
            <person name="Pan Y.S."/>
            <person name="Xia L.Y."/>
            <person name="Li J."/>
            <person name="Zhao F."/>
            <person name="Cao W.C."/>
        </authorList>
    </citation>
    <scope>NUCLEOTIDE SEQUENCE</scope>
    <source>
        <strain evidence="4">Rsan-2018</strain>
    </source>
</reference>
<dbReference type="InterPro" id="IPR042099">
    <property type="entry name" value="ANL_N_sf"/>
</dbReference>
<dbReference type="PANTHER" id="PTHR24096">
    <property type="entry name" value="LONG-CHAIN-FATTY-ACID--COA LIGASE"/>
    <property type="match status" value="1"/>
</dbReference>
<comment type="subcellular location">
    <subcellularLocation>
        <location evidence="1">Peroxisome</location>
    </subcellularLocation>
</comment>
<dbReference type="Gene3D" id="3.40.50.12780">
    <property type="entry name" value="N-terminal domain of ligase-like"/>
    <property type="match status" value="1"/>
</dbReference>
<evidence type="ECO:0000256" key="2">
    <source>
        <dbReference type="ARBA" id="ARBA00023140"/>
    </source>
</evidence>
<sequence>MALIALPASQINATSYDERTYGDIANQAEAVHGALESLGVCAGDRLCLMVDNLLELLPMLVGAACANVGVVYETPGYAVEVLIEWMKNIDFTAICCELSNVDSALELKARLPTIKHVIVLGEGKNLPSGTEAAVILWSQLIKMGTKARRLSALSVEYQANRICYVAPTSGTVGKPRMVVHCHDSLVASVQSISHQQHMGLTVEDVFLCTSPLGHGYALFDCVCKAIVQGATCAFLEKADTDALLEAIQRLKASPYLPRCLLEHPQRSHYDLIHLRYLATATTYISEDVARRLFRELNLKSYVQIYGKTEIVFISGGLHDSPPRFTSVGRLGVGLEAMVIDTETKKPLGPMQHGELVIRGPGLMRGYLGMEDEPYTDPEGWYRTGEL</sequence>
<dbReference type="SUPFAM" id="SSF56801">
    <property type="entry name" value="Acetyl-CoA synthetase-like"/>
    <property type="match status" value="1"/>
</dbReference>
<dbReference type="InterPro" id="IPR000873">
    <property type="entry name" value="AMP-dep_synth/lig_dom"/>
</dbReference>
<protein>
    <recommendedName>
        <fullName evidence="3">AMP-dependent synthetase/ligase domain-containing protein</fullName>
    </recommendedName>
</protein>
<evidence type="ECO:0000313" key="4">
    <source>
        <dbReference type="EMBL" id="KAH7935663.1"/>
    </source>
</evidence>
<reference evidence="4" key="2">
    <citation type="submission" date="2021-09" db="EMBL/GenBank/DDBJ databases">
        <authorList>
            <person name="Jia N."/>
            <person name="Wang J."/>
            <person name="Shi W."/>
            <person name="Du L."/>
            <person name="Sun Y."/>
            <person name="Zhan W."/>
            <person name="Jiang J."/>
            <person name="Wang Q."/>
            <person name="Zhang B."/>
            <person name="Ji P."/>
            <person name="Sakyi L.B."/>
            <person name="Cui X."/>
            <person name="Yuan T."/>
            <person name="Jiang B."/>
            <person name="Yang W."/>
            <person name="Lam T.T.-Y."/>
            <person name="Chang Q."/>
            <person name="Ding S."/>
            <person name="Wang X."/>
            <person name="Zhu J."/>
            <person name="Ruan X."/>
            <person name="Zhao L."/>
            <person name="Wei J."/>
            <person name="Que T."/>
            <person name="Du C."/>
            <person name="Cheng J."/>
            <person name="Dai P."/>
            <person name="Han X."/>
            <person name="Huang E."/>
            <person name="Gao Y."/>
            <person name="Liu J."/>
            <person name="Shao H."/>
            <person name="Ye R."/>
            <person name="Li L."/>
            <person name="Wei W."/>
            <person name="Wang X."/>
            <person name="Wang C."/>
            <person name="Huo Q."/>
            <person name="Li W."/>
            <person name="Guo W."/>
            <person name="Chen H."/>
            <person name="Chen S."/>
            <person name="Zhou L."/>
            <person name="Zhou L."/>
            <person name="Ni X."/>
            <person name="Tian J."/>
            <person name="Zhou Y."/>
            <person name="Sheng Y."/>
            <person name="Liu T."/>
            <person name="Pan Y."/>
            <person name="Xia L."/>
            <person name="Li J."/>
            <person name="Zhao F."/>
            <person name="Cao W."/>
        </authorList>
    </citation>
    <scope>NUCLEOTIDE SEQUENCE</scope>
    <source>
        <strain evidence="4">Rsan-2018</strain>
        <tissue evidence="4">Larvae</tissue>
    </source>
</reference>
<dbReference type="VEuPathDB" id="VectorBase:RSAN_036409"/>
<dbReference type="PANTHER" id="PTHR24096:SF426">
    <property type="match status" value="1"/>
</dbReference>
<feature type="domain" description="AMP-dependent synthetase/ligase" evidence="3">
    <location>
        <begin position="15"/>
        <end position="367"/>
    </location>
</feature>
<dbReference type="Proteomes" id="UP000821837">
    <property type="component" value="Unassembled WGS sequence"/>
</dbReference>
<organism evidence="4 5">
    <name type="scientific">Rhipicephalus sanguineus</name>
    <name type="common">Brown dog tick</name>
    <name type="synonym">Ixodes sanguineus</name>
    <dbReference type="NCBI Taxonomy" id="34632"/>
    <lineage>
        <taxon>Eukaryota</taxon>
        <taxon>Metazoa</taxon>
        <taxon>Ecdysozoa</taxon>
        <taxon>Arthropoda</taxon>
        <taxon>Chelicerata</taxon>
        <taxon>Arachnida</taxon>
        <taxon>Acari</taxon>
        <taxon>Parasitiformes</taxon>
        <taxon>Ixodida</taxon>
        <taxon>Ixodoidea</taxon>
        <taxon>Ixodidae</taxon>
        <taxon>Rhipicephalinae</taxon>
        <taxon>Rhipicephalus</taxon>
        <taxon>Rhipicephalus</taxon>
    </lineage>
</organism>
<name>A0A9D4PCA8_RHISA</name>
<comment type="caution">
    <text evidence="4">The sequence shown here is derived from an EMBL/GenBank/DDBJ whole genome shotgun (WGS) entry which is preliminary data.</text>
</comment>
<evidence type="ECO:0000259" key="3">
    <source>
        <dbReference type="Pfam" id="PF00501"/>
    </source>
</evidence>
<evidence type="ECO:0000313" key="5">
    <source>
        <dbReference type="Proteomes" id="UP000821837"/>
    </source>
</evidence>